<organism evidence="1">
    <name type="scientific">freshwater metagenome</name>
    <dbReference type="NCBI Taxonomy" id="449393"/>
    <lineage>
        <taxon>unclassified sequences</taxon>
        <taxon>metagenomes</taxon>
        <taxon>ecological metagenomes</taxon>
    </lineage>
</organism>
<reference evidence="1" key="1">
    <citation type="submission" date="2020-05" db="EMBL/GenBank/DDBJ databases">
        <authorList>
            <person name="Chiriac C."/>
            <person name="Salcher M."/>
            <person name="Ghai R."/>
            <person name="Kavagutti S V."/>
        </authorList>
    </citation>
    <scope>NUCLEOTIDE SEQUENCE</scope>
</reference>
<evidence type="ECO:0000313" key="1">
    <source>
        <dbReference type="EMBL" id="CAB4583731.1"/>
    </source>
</evidence>
<sequence length="67" mass="7248">MAVDAGSAKSELSVASDHVERYRERVVGLVPSLSGGRHDDAIAAIYEAERALRTATRALDRAVKLLR</sequence>
<protein>
    <submittedName>
        <fullName evidence="1">Unannotated protein</fullName>
    </submittedName>
</protein>
<gene>
    <name evidence="1" type="ORF">UFOPK1493_03261</name>
</gene>
<dbReference type="AlphaFoldDB" id="A0A6J6F4M2"/>
<name>A0A6J6F4M2_9ZZZZ</name>
<proteinExistence type="predicted"/>
<dbReference type="EMBL" id="CAEZSR010000171">
    <property type="protein sequence ID" value="CAB4583731.1"/>
    <property type="molecule type" value="Genomic_DNA"/>
</dbReference>
<accession>A0A6J6F4M2</accession>